<evidence type="ECO:0000256" key="7">
    <source>
        <dbReference type="ARBA" id="ARBA00023033"/>
    </source>
</evidence>
<sequence length="550" mass="60637">MHHILGYIRHLKGRVAREAVQTEYRRCQAEKRRRRAQVSAPIEVWTDLAQKLSERLEEAVSEAFSQVLTIATIEPASVLHSLPPRPLRAAADEAPTSPEAPQASDEATSPAADAGQEPEEFTVSFEKIYRYLYFLSKDVRVLKLTPGEAAVVLDLLLSLPEEASAQLGGTWVYSEERPFGKGPPLPCNMYRDLRTNLPKEAMAFPDFPFEVALPSFLPRAAVLSYLERYTESHGLRGYIRFQRLVKQVTPVDGPESGWDVTSSQATGGGEQETERFDAIMVCSGHYSTPFIPSISGLETFTGQVLHSRDYRCPEPFAGHSVVLVGAGPSGVDLAQQLAPLARCVTLSHSRVRVRGLPASVGQAAPVTSVAGPLVRFADGAVQVADTLVLCTGYAYRLPFLPAARLGLCVGDHLVAPLYRHLLPPQHPCFFLVGLCQQICPFPHFHVQVLFCLAVLTGTCLLPPAPERQVAAEEELRVYLAAGGSPRHFHRLGVRQWGYLQELAQLGGFPPLPPVIQKIYDDTRERRTQDVGSYRDCNYRVLGAEEWELVG</sequence>
<dbReference type="Pfam" id="PF13738">
    <property type="entry name" value="Pyr_redox_3"/>
    <property type="match status" value="1"/>
</dbReference>
<keyword evidence="6" id="KW-0560">Oxidoreductase</keyword>
<keyword evidence="4" id="KW-0274">FAD</keyword>
<accession>A0A151PHC8</accession>
<keyword evidence="10" id="KW-1185">Reference proteome</keyword>
<keyword evidence="7" id="KW-0503">Monooxygenase</keyword>
<dbReference type="PRINTS" id="PR00370">
    <property type="entry name" value="FMOXYGENASE"/>
</dbReference>
<dbReference type="GO" id="GO:0050661">
    <property type="term" value="F:NADP binding"/>
    <property type="evidence" value="ECO:0007669"/>
    <property type="project" value="InterPro"/>
</dbReference>
<dbReference type="PANTHER" id="PTHR23023">
    <property type="entry name" value="DIMETHYLANILINE MONOOXYGENASE"/>
    <property type="match status" value="1"/>
</dbReference>
<dbReference type="Gene3D" id="3.50.50.60">
    <property type="entry name" value="FAD/NAD(P)-binding domain"/>
    <property type="match status" value="2"/>
</dbReference>
<dbReference type="GO" id="GO:0009301">
    <property type="term" value="P:snRNA transcription"/>
    <property type="evidence" value="ECO:0007669"/>
    <property type="project" value="InterPro"/>
</dbReference>
<proteinExistence type="inferred from homology"/>
<dbReference type="GO" id="GO:0050660">
    <property type="term" value="F:flavin adenine dinucleotide binding"/>
    <property type="evidence" value="ECO:0007669"/>
    <property type="project" value="InterPro"/>
</dbReference>
<name>A0A151PHC8_ALLMI</name>
<comment type="similarity">
    <text evidence="2">Belongs to the FMO family.</text>
</comment>
<dbReference type="GO" id="GO:0004499">
    <property type="term" value="F:N,N-dimethylaniline monooxygenase activity"/>
    <property type="evidence" value="ECO:0007669"/>
    <property type="project" value="InterPro"/>
</dbReference>
<dbReference type="InterPro" id="IPR021281">
    <property type="entry name" value="SNAPC2"/>
</dbReference>
<organism evidence="9 10">
    <name type="scientific">Alligator mississippiensis</name>
    <name type="common">American alligator</name>
    <dbReference type="NCBI Taxonomy" id="8496"/>
    <lineage>
        <taxon>Eukaryota</taxon>
        <taxon>Metazoa</taxon>
        <taxon>Chordata</taxon>
        <taxon>Craniata</taxon>
        <taxon>Vertebrata</taxon>
        <taxon>Euteleostomi</taxon>
        <taxon>Archelosauria</taxon>
        <taxon>Archosauria</taxon>
        <taxon>Crocodylia</taxon>
        <taxon>Alligatoridae</taxon>
        <taxon>Alligatorinae</taxon>
        <taxon>Alligator</taxon>
    </lineage>
</organism>
<dbReference type="InterPro" id="IPR000960">
    <property type="entry name" value="Flavin_mOase"/>
</dbReference>
<evidence type="ECO:0000256" key="6">
    <source>
        <dbReference type="ARBA" id="ARBA00023002"/>
    </source>
</evidence>
<evidence type="ECO:0000256" key="4">
    <source>
        <dbReference type="ARBA" id="ARBA00022827"/>
    </source>
</evidence>
<evidence type="ECO:0000313" key="10">
    <source>
        <dbReference type="Proteomes" id="UP000050525"/>
    </source>
</evidence>
<evidence type="ECO:0000256" key="1">
    <source>
        <dbReference type="ARBA" id="ARBA00001974"/>
    </source>
</evidence>
<comment type="cofactor">
    <cofactor evidence="1">
        <name>FAD</name>
        <dbReference type="ChEBI" id="CHEBI:57692"/>
    </cofactor>
</comment>
<protein>
    <submittedName>
        <fullName evidence="9">snRNA-activating protein complex subunit 2</fullName>
    </submittedName>
</protein>
<dbReference type="Proteomes" id="UP000050525">
    <property type="component" value="Unassembled WGS sequence"/>
</dbReference>
<evidence type="ECO:0000256" key="2">
    <source>
        <dbReference type="ARBA" id="ARBA00009183"/>
    </source>
</evidence>
<keyword evidence="5" id="KW-0521">NADP</keyword>
<dbReference type="EMBL" id="AKHW03000196">
    <property type="protein sequence ID" value="KYO48403.1"/>
    <property type="molecule type" value="Genomic_DNA"/>
</dbReference>
<evidence type="ECO:0000313" key="9">
    <source>
        <dbReference type="EMBL" id="KYO48403.1"/>
    </source>
</evidence>
<gene>
    <name evidence="9" type="primary">SNAPC2L</name>
    <name evidence="9" type="ORF">Y1Q_0017378</name>
</gene>
<evidence type="ECO:0000256" key="8">
    <source>
        <dbReference type="SAM" id="MobiDB-lite"/>
    </source>
</evidence>
<dbReference type="SUPFAM" id="SSF51905">
    <property type="entry name" value="FAD/NAD(P)-binding domain"/>
    <property type="match status" value="2"/>
</dbReference>
<dbReference type="AlphaFoldDB" id="A0A151PHC8"/>
<dbReference type="InterPro" id="IPR050346">
    <property type="entry name" value="FMO-like"/>
</dbReference>
<feature type="region of interest" description="Disordered" evidence="8">
    <location>
        <begin position="88"/>
        <end position="118"/>
    </location>
</feature>
<evidence type="ECO:0000256" key="5">
    <source>
        <dbReference type="ARBA" id="ARBA00022857"/>
    </source>
</evidence>
<comment type="caution">
    <text evidence="9">The sequence shown here is derived from an EMBL/GenBank/DDBJ whole genome shotgun (WGS) entry which is preliminary data.</text>
</comment>
<keyword evidence="3" id="KW-0285">Flavoprotein</keyword>
<dbReference type="GO" id="GO:0016251">
    <property type="term" value="F:RNA polymerase II general transcription initiation factor activity"/>
    <property type="evidence" value="ECO:0007669"/>
    <property type="project" value="InterPro"/>
</dbReference>
<dbReference type="Pfam" id="PF11035">
    <property type="entry name" value="SNAPC2"/>
    <property type="match status" value="1"/>
</dbReference>
<evidence type="ECO:0000256" key="3">
    <source>
        <dbReference type="ARBA" id="ARBA00022630"/>
    </source>
</evidence>
<reference evidence="9 10" key="1">
    <citation type="journal article" date="2012" name="Genome Biol.">
        <title>Sequencing three crocodilian genomes to illuminate the evolution of archosaurs and amniotes.</title>
        <authorList>
            <person name="St John J.A."/>
            <person name="Braun E.L."/>
            <person name="Isberg S.R."/>
            <person name="Miles L.G."/>
            <person name="Chong A.Y."/>
            <person name="Gongora J."/>
            <person name="Dalzell P."/>
            <person name="Moran C."/>
            <person name="Bed'hom B."/>
            <person name="Abzhanov A."/>
            <person name="Burgess S.C."/>
            <person name="Cooksey A.M."/>
            <person name="Castoe T.A."/>
            <person name="Crawford N.G."/>
            <person name="Densmore L.D."/>
            <person name="Drew J.C."/>
            <person name="Edwards S.V."/>
            <person name="Faircloth B.C."/>
            <person name="Fujita M.K."/>
            <person name="Greenwold M.J."/>
            <person name="Hoffmann F.G."/>
            <person name="Howard J.M."/>
            <person name="Iguchi T."/>
            <person name="Janes D.E."/>
            <person name="Khan S.Y."/>
            <person name="Kohno S."/>
            <person name="de Koning A.J."/>
            <person name="Lance S.L."/>
            <person name="McCarthy F.M."/>
            <person name="McCormack J.E."/>
            <person name="Merchant M.E."/>
            <person name="Peterson D.G."/>
            <person name="Pollock D.D."/>
            <person name="Pourmand N."/>
            <person name="Raney B.J."/>
            <person name="Roessler K.A."/>
            <person name="Sanford J.R."/>
            <person name="Sawyer R.H."/>
            <person name="Schmidt C.J."/>
            <person name="Triplett E.W."/>
            <person name="Tuberville T.D."/>
            <person name="Venegas-Anaya M."/>
            <person name="Howard J.T."/>
            <person name="Jarvis E.D."/>
            <person name="Guillette L.J.Jr."/>
            <person name="Glenn T.C."/>
            <person name="Green R.E."/>
            <person name="Ray D.A."/>
        </authorList>
    </citation>
    <scope>NUCLEOTIDE SEQUENCE [LARGE SCALE GENOMIC DNA]</scope>
    <source>
        <strain evidence="9">KSC_2009_1</strain>
    </source>
</reference>
<dbReference type="InterPro" id="IPR036188">
    <property type="entry name" value="FAD/NAD-bd_sf"/>
</dbReference>
<dbReference type="FunFam" id="3.50.50.60:FF:000138">
    <property type="entry name" value="Flavin-containing monooxygenase"/>
    <property type="match status" value="1"/>
</dbReference>